<dbReference type="PANTHER" id="PTHR45339">
    <property type="entry name" value="HYBRID SIGNAL TRANSDUCTION HISTIDINE KINASE J"/>
    <property type="match status" value="1"/>
</dbReference>
<dbReference type="CDD" id="cd06225">
    <property type="entry name" value="HAMP"/>
    <property type="match status" value="1"/>
</dbReference>
<evidence type="ECO:0000256" key="10">
    <source>
        <dbReference type="ARBA" id="ARBA00064003"/>
    </source>
</evidence>
<dbReference type="InterPro" id="IPR003594">
    <property type="entry name" value="HATPase_dom"/>
</dbReference>
<keyword evidence="5 17" id="KW-0808">Transferase</keyword>
<dbReference type="FunFam" id="3.30.565.10:FF:000010">
    <property type="entry name" value="Sensor histidine kinase RcsC"/>
    <property type="match status" value="1"/>
</dbReference>
<evidence type="ECO:0000256" key="11">
    <source>
        <dbReference type="ARBA" id="ARBA00068150"/>
    </source>
</evidence>
<dbReference type="InterPro" id="IPR001789">
    <property type="entry name" value="Sig_transdc_resp-reg_receiver"/>
</dbReference>
<keyword evidence="18" id="KW-1185">Reference proteome</keyword>
<dbReference type="SUPFAM" id="SSF52172">
    <property type="entry name" value="CheY-like"/>
    <property type="match status" value="2"/>
</dbReference>
<keyword evidence="9" id="KW-0902">Two-component regulatory system</keyword>
<comment type="catalytic activity">
    <reaction evidence="1">
        <text>ATP + protein L-histidine = ADP + protein N-phospho-L-histidine.</text>
        <dbReference type="EC" id="2.7.13.3"/>
    </reaction>
</comment>
<name>A0A1W1H5M1_9BACT</name>
<evidence type="ECO:0000256" key="7">
    <source>
        <dbReference type="ARBA" id="ARBA00022777"/>
    </source>
</evidence>
<dbReference type="Pfam" id="PF00672">
    <property type="entry name" value="HAMP"/>
    <property type="match status" value="1"/>
</dbReference>
<keyword evidence="13" id="KW-0472">Membrane</keyword>
<feature type="modified residue" description="4-aspartylphosphate" evidence="12">
    <location>
        <position position="725"/>
    </location>
</feature>
<feature type="modified residue" description="4-aspartylphosphate" evidence="12">
    <location>
        <position position="867"/>
    </location>
</feature>
<dbReference type="GO" id="GO:0005524">
    <property type="term" value="F:ATP binding"/>
    <property type="evidence" value="ECO:0007669"/>
    <property type="project" value="UniProtKB-KW"/>
</dbReference>
<comment type="subcellular location">
    <subcellularLocation>
        <location evidence="2">Membrane</location>
    </subcellularLocation>
</comment>
<dbReference type="InterPro" id="IPR003661">
    <property type="entry name" value="HisK_dim/P_dom"/>
</dbReference>
<evidence type="ECO:0000256" key="2">
    <source>
        <dbReference type="ARBA" id="ARBA00004370"/>
    </source>
</evidence>
<evidence type="ECO:0000259" key="16">
    <source>
        <dbReference type="PROSITE" id="PS50885"/>
    </source>
</evidence>
<keyword evidence="6" id="KW-0547">Nucleotide-binding</keyword>
<dbReference type="SMART" id="SM00387">
    <property type="entry name" value="HATPase_c"/>
    <property type="match status" value="1"/>
</dbReference>
<accession>A0A1W1H5M1</accession>
<evidence type="ECO:0000256" key="5">
    <source>
        <dbReference type="ARBA" id="ARBA00022679"/>
    </source>
</evidence>
<dbReference type="SUPFAM" id="SSF55874">
    <property type="entry name" value="ATPase domain of HSP90 chaperone/DNA topoisomerase II/histidine kinase"/>
    <property type="match status" value="1"/>
</dbReference>
<feature type="domain" description="Response regulatory" evidence="15">
    <location>
        <begin position="818"/>
        <end position="946"/>
    </location>
</feature>
<feature type="domain" description="HAMP" evidence="16">
    <location>
        <begin position="294"/>
        <end position="346"/>
    </location>
</feature>
<dbReference type="PROSITE" id="PS50110">
    <property type="entry name" value="RESPONSE_REGULATORY"/>
    <property type="match status" value="2"/>
</dbReference>
<dbReference type="SUPFAM" id="SSF158472">
    <property type="entry name" value="HAMP domain-like"/>
    <property type="match status" value="1"/>
</dbReference>
<dbReference type="SMART" id="SM00388">
    <property type="entry name" value="HisKA"/>
    <property type="match status" value="1"/>
</dbReference>
<dbReference type="PRINTS" id="PR00344">
    <property type="entry name" value="BCTRLSENSOR"/>
</dbReference>
<dbReference type="GO" id="GO:0016020">
    <property type="term" value="C:membrane"/>
    <property type="evidence" value="ECO:0007669"/>
    <property type="project" value="UniProtKB-SubCell"/>
</dbReference>
<sequence>MKKSIKKRFYFIVGVTLTLGSVLIAYMLVLSQHMNDQINIVLHTVEIERKISGVVEQFQHARYLQSNILSSGLISAEDEIAYDNRLTSMHDILLSIDLAFLEKDFDSFVFKVKQNIKRSRELFAELVQLKTKERLNRTEIDATYKNIVSSVLMQSDIYLIRQLFNIARFQNDYFIFKNESKLKAIKIVATAFKRKVESREIVKGRITSIIDNYIALIETDFSIYHRAHKLDGQFEDVSQELRNTLDIITTMTRDIAHSTNQNARSMLRNIKFSMLMVSTVLLTSLLFLMWMLNKRVIQPVYALSDLAQTVEQGDMDARCNATGEDELARLGGLINQMLDTLKLRNQELLSFQRNLEAKVESRTSELHAAMEKAQAYAEQADAASQAKSQFLANMSHEIRTPMNGVIGMTGLLLETELDSEQRRYAEAVDVSGKVLLDLINDILDFSKIEAGKLELAPSDFNLQEMMDDFASMMASRVADKNIEFICDELPDVPLFLNGDAPRLRQILINLVGNSFKFTESGEIVVQVSLEKDFAMEDIGDKRVELHFAVRDTGIGIPEDKQAMLFESFTQVDASITRQYGGTGLGLAISRQLVNMMGGEIGVKSGNGRGSEFWFTVILSKQSANMDLERGSENQPHNSGYFNNIHSVSPLNLNLMQKDIFLQKLLFLINSRVLVVDDNETSMEIILRHLKTLKMRPEGVLDGAACLSRLYATMTTSDPFRIVLIDSRMPGMDGEAICRAIRADSLMDNVFLVMMSFPGNQNNIQSLKDAGVSAFLQKPVRLSAMVDAFVGLSQREVPIFDETTASSMDFIFKNGVNVRILLVEDNLVNQKVATEVIKKMGLSVDIAFNGIEAVDAVRDSRYDLVLMDMQMPEMDGLEATRRIRQLGAGNSSIVDSEKDYFLSLPIIAMTANFMSDDRERCLKAGMNDYISKPVMPRILVEVINKWIS</sequence>
<dbReference type="SMART" id="SM00448">
    <property type="entry name" value="REC"/>
    <property type="match status" value="2"/>
</dbReference>
<dbReference type="CDD" id="cd17546">
    <property type="entry name" value="REC_hyHK_CKI1_RcsC-like"/>
    <property type="match status" value="2"/>
</dbReference>
<dbReference type="CDD" id="cd16922">
    <property type="entry name" value="HATPase_EvgS-ArcB-TorS-like"/>
    <property type="match status" value="1"/>
</dbReference>
<evidence type="ECO:0000256" key="4">
    <source>
        <dbReference type="ARBA" id="ARBA00022553"/>
    </source>
</evidence>
<evidence type="ECO:0000313" key="17">
    <source>
        <dbReference type="EMBL" id="SLM27675.1"/>
    </source>
</evidence>
<gene>
    <name evidence="17" type="ORF">MTBBW1_1060026</name>
</gene>
<dbReference type="Pfam" id="PF00512">
    <property type="entry name" value="HisKA"/>
    <property type="match status" value="1"/>
</dbReference>
<dbReference type="RefSeq" id="WP_080804142.1">
    <property type="nucleotide sequence ID" value="NZ_LT828545.1"/>
</dbReference>
<dbReference type="AlphaFoldDB" id="A0A1W1H5M1"/>
<evidence type="ECO:0000256" key="6">
    <source>
        <dbReference type="ARBA" id="ARBA00022741"/>
    </source>
</evidence>
<feature type="transmembrane region" description="Helical" evidence="13">
    <location>
        <begin position="272"/>
        <end position="292"/>
    </location>
</feature>
<comment type="subunit">
    <text evidence="10">At low DSF concentrations, interacts with RpfF.</text>
</comment>
<dbReference type="InterPro" id="IPR011006">
    <property type="entry name" value="CheY-like_superfamily"/>
</dbReference>
<dbReference type="Gene3D" id="3.40.50.2300">
    <property type="match status" value="2"/>
</dbReference>
<dbReference type="STRING" id="1246637.MTBBW1_1060026"/>
<dbReference type="PROSITE" id="PS50109">
    <property type="entry name" value="HIS_KIN"/>
    <property type="match status" value="1"/>
</dbReference>
<dbReference type="Gene3D" id="1.10.287.130">
    <property type="match status" value="1"/>
</dbReference>
<dbReference type="InterPro" id="IPR004358">
    <property type="entry name" value="Sig_transdc_His_kin-like_C"/>
</dbReference>
<keyword evidence="4 12" id="KW-0597">Phosphoprotein</keyword>
<dbReference type="InterPro" id="IPR005467">
    <property type="entry name" value="His_kinase_dom"/>
</dbReference>
<evidence type="ECO:0000256" key="13">
    <source>
        <dbReference type="SAM" id="Phobius"/>
    </source>
</evidence>
<dbReference type="Pfam" id="PF00072">
    <property type="entry name" value="Response_reg"/>
    <property type="match status" value="2"/>
</dbReference>
<dbReference type="CDD" id="cd00082">
    <property type="entry name" value="HisKA"/>
    <property type="match status" value="1"/>
</dbReference>
<dbReference type="GO" id="GO:0000155">
    <property type="term" value="F:phosphorelay sensor kinase activity"/>
    <property type="evidence" value="ECO:0007669"/>
    <property type="project" value="InterPro"/>
</dbReference>
<keyword evidence="8" id="KW-0067">ATP-binding</keyword>
<keyword evidence="13" id="KW-1133">Transmembrane helix</keyword>
<evidence type="ECO:0000256" key="9">
    <source>
        <dbReference type="ARBA" id="ARBA00023012"/>
    </source>
</evidence>
<feature type="transmembrane region" description="Helical" evidence="13">
    <location>
        <begin position="9"/>
        <end position="29"/>
    </location>
</feature>
<dbReference type="Gene3D" id="3.30.565.10">
    <property type="entry name" value="Histidine kinase-like ATPase, C-terminal domain"/>
    <property type="match status" value="1"/>
</dbReference>
<dbReference type="FunFam" id="1.10.287.130:FF:000002">
    <property type="entry name" value="Two-component osmosensing histidine kinase"/>
    <property type="match status" value="1"/>
</dbReference>
<dbReference type="PROSITE" id="PS50885">
    <property type="entry name" value="HAMP"/>
    <property type="match status" value="1"/>
</dbReference>
<dbReference type="Gene3D" id="6.10.340.10">
    <property type="match status" value="1"/>
</dbReference>
<proteinExistence type="predicted"/>
<dbReference type="InterPro" id="IPR003660">
    <property type="entry name" value="HAMP_dom"/>
</dbReference>
<evidence type="ECO:0000256" key="3">
    <source>
        <dbReference type="ARBA" id="ARBA00012438"/>
    </source>
</evidence>
<dbReference type="OrthoDB" id="5378360at2"/>
<dbReference type="PANTHER" id="PTHR45339:SF5">
    <property type="entry name" value="HISTIDINE KINASE"/>
    <property type="match status" value="1"/>
</dbReference>
<reference evidence="17 18" key="1">
    <citation type="submission" date="2017-03" db="EMBL/GenBank/DDBJ databases">
        <authorList>
            <person name="Afonso C.L."/>
            <person name="Miller P.J."/>
            <person name="Scott M.A."/>
            <person name="Spackman E."/>
            <person name="Goraichik I."/>
            <person name="Dimitrov K.M."/>
            <person name="Suarez D.L."/>
            <person name="Swayne D.E."/>
        </authorList>
    </citation>
    <scope>NUCLEOTIDE SEQUENCE [LARGE SCALE GENOMIC DNA]</scope>
    <source>
        <strain evidence="17">PRJEB14757</strain>
    </source>
</reference>
<dbReference type="Pfam" id="PF02518">
    <property type="entry name" value="HATPase_c"/>
    <property type="match status" value="1"/>
</dbReference>
<dbReference type="SMART" id="SM00304">
    <property type="entry name" value="HAMP"/>
    <property type="match status" value="1"/>
</dbReference>
<feature type="domain" description="Response regulatory" evidence="15">
    <location>
        <begin position="671"/>
        <end position="792"/>
    </location>
</feature>
<evidence type="ECO:0000259" key="15">
    <source>
        <dbReference type="PROSITE" id="PS50110"/>
    </source>
</evidence>
<dbReference type="EMBL" id="FWEV01000009">
    <property type="protein sequence ID" value="SLM27675.1"/>
    <property type="molecule type" value="Genomic_DNA"/>
</dbReference>
<evidence type="ECO:0000256" key="12">
    <source>
        <dbReference type="PROSITE-ProRule" id="PRU00169"/>
    </source>
</evidence>
<evidence type="ECO:0000313" key="18">
    <source>
        <dbReference type="Proteomes" id="UP000191931"/>
    </source>
</evidence>
<dbReference type="InterPro" id="IPR036097">
    <property type="entry name" value="HisK_dim/P_sf"/>
</dbReference>
<evidence type="ECO:0000256" key="8">
    <source>
        <dbReference type="ARBA" id="ARBA00022840"/>
    </source>
</evidence>
<feature type="domain" description="Histidine kinase" evidence="14">
    <location>
        <begin position="393"/>
        <end position="620"/>
    </location>
</feature>
<protein>
    <recommendedName>
        <fullName evidence="11">Sensory/regulatory protein RpfC</fullName>
        <ecNumber evidence="3">2.7.13.3</ecNumber>
    </recommendedName>
</protein>
<dbReference type="InterPro" id="IPR036890">
    <property type="entry name" value="HATPase_C_sf"/>
</dbReference>
<dbReference type="Proteomes" id="UP000191931">
    <property type="component" value="Unassembled WGS sequence"/>
</dbReference>
<dbReference type="SUPFAM" id="SSF47384">
    <property type="entry name" value="Homodimeric domain of signal transducing histidine kinase"/>
    <property type="match status" value="1"/>
</dbReference>
<keyword evidence="13" id="KW-0812">Transmembrane</keyword>
<evidence type="ECO:0000259" key="14">
    <source>
        <dbReference type="PROSITE" id="PS50109"/>
    </source>
</evidence>
<organism evidence="17 18">
    <name type="scientific">Desulfamplus magnetovallimortis</name>
    <dbReference type="NCBI Taxonomy" id="1246637"/>
    <lineage>
        <taxon>Bacteria</taxon>
        <taxon>Pseudomonadati</taxon>
        <taxon>Thermodesulfobacteriota</taxon>
        <taxon>Desulfobacteria</taxon>
        <taxon>Desulfobacterales</taxon>
        <taxon>Desulfobacteraceae</taxon>
        <taxon>Desulfamplus</taxon>
    </lineage>
</organism>
<dbReference type="EC" id="2.7.13.3" evidence="3"/>
<evidence type="ECO:0000256" key="1">
    <source>
        <dbReference type="ARBA" id="ARBA00000085"/>
    </source>
</evidence>
<keyword evidence="7 17" id="KW-0418">Kinase</keyword>